<dbReference type="Proteomes" id="UP001369086">
    <property type="component" value="Unassembled WGS sequence"/>
</dbReference>
<keyword evidence="9" id="KW-1185">Reference proteome</keyword>
<gene>
    <name evidence="8" type="ORF">HHUSO_G1650</name>
</gene>
<dbReference type="PANTHER" id="PTHR42690">
    <property type="entry name" value="THREONINE SYNTHASE FAMILY MEMBER"/>
    <property type="match status" value="1"/>
</dbReference>
<dbReference type="SUPFAM" id="SSF53686">
    <property type="entry name" value="Tryptophan synthase beta subunit-like PLP-dependent enzymes"/>
    <property type="match status" value="1"/>
</dbReference>
<dbReference type="Pfam" id="PF00291">
    <property type="entry name" value="PALP"/>
    <property type="match status" value="1"/>
</dbReference>
<evidence type="ECO:0000256" key="2">
    <source>
        <dbReference type="ARBA" id="ARBA00005517"/>
    </source>
</evidence>
<dbReference type="Pfam" id="PF14821">
    <property type="entry name" value="Thr_synth_N"/>
    <property type="match status" value="1"/>
</dbReference>
<reference evidence="8 9" key="1">
    <citation type="submission" date="2021-05" db="EMBL/GenBank/DDBJ databases">
        <authorList>
            <person name="Zahm M."/>
            <person name="Klopp C."/>
            <person name="Cabau C."/>
            <person name="Kuhl H."/>
            <person name="Suciu R."/>
            <person name="Ciorpac M."/>
            <person name="Holostenco D."/>
            <person name="Gessner J."/>
            <person name="Wuertz S."/>
            <person name="Hohne C."/>
            <person name="Stock M."/>
            <person name="Gislard M."/>
            <person name="Lluch J."/>
            <person name="Milhes M."/>
            <person name="Lampietro C."/>
            <person name="Lopez Roques C."/>
            <person name="Donnadieu C."/>
            <person name="Du K."/>
            <person name="Schartl M."/>
            <person name="Guiguen Y."/>
        </authorList>
    </citation>
    <scope>NUCLEOTIDE SEQUENCE [LARGE SCALE GENOMIC DNA]</scope>
    <source>
        <strain evidence="8">Hh-F2</strain>
        <tissue evidence="8">Blood</tissue>
    </source>
</reference>
<dbReference type="PANTHER" id="PTHR42690:SF1">
    <property type="entry name" value="THREONINE SYNTHASE-LIKE 2"/>
    <property type="match status" value="1"/>
</dbReference>
<dbReference type="InterPro" id="IPR051166">
    <property type="entry name" value="Threonine_Synthase"/>
</dbReference>
<comment type="caution">
    <text evidence="8">The sequence shown here is derived from an EMBL/GenBank/DDBJ whole genome shotgun (WGS) entry which is preliminary data.</text>
</comment>
<dbReference type="EMBL" id="JAHFZB010000001">
    <property type="protein sequence ID" value="KAK6494998.1"/>
    <property type="molecule type" value="Genomic_DNA"/>
</dbReference>
<dbReference type="CDD" id="cd01560">
    <property type="entry name" value="Thr-synth_2"/>
    <property type="match status" value="1"/>
</dbReference>
<keyword evidence="4" id="KW-0663">Pyridoxal phosphate</keyword>
<dbReference type="Gene3D" id="3.40.50.1100">
    <property type="match status" value="2"/>
</dbReference>
<feature type="domain" description="Tryptophan synthase beta chain-like PALP" evidence="6">
    <location>
        <begin position="105"/>
        <end position="410"/>
    </location>
</feature>
<evidence type="ECO:0000256" key="3">
    <source>
        <dbReference type="ARBA" id="ARBA00021942"/>
    </source>
</evidence>
<dbReference type="InterPro" id="IPR004450">
    <property type="entry name" value="Thr_synthase-like"/>
</dbReference>
<dbReference type="InterPro" id="IPR036052">
    <property type="entry name" value="TrpB-like_PALP_sf"/>
</dbReference>
<evidence type="ECO:0000259" key="6">
    <source>
        <dbReference type="Pfam" id="PF00291"/>
    </source>
</evidence>
<dbReference type="NCBIfam" id="TIGR00260">
    <property type="entry name" value="thrC"/>
    <property type="match status" value="1"/>
</dbReference>
<dbReference type="InterPro" id="IPR037158">
    <property type="entry name" value="Thr_synth_N_sf"/>
</dbReference>
<evidence type="ECO:0000313" key="9">
    <source>
        <dbReference type="Proteomes" id="UP001369086"/>
    </source>
</evidence>
<keyword evidence="5" id="KW-0456">Lyase</keyword>
<evidence type="ECO:0000256" key="4">
    <source>
        <dbReference type="ARBA" id="ARBA00022898"/>
    </source>
</evidence>
<evidence type="ECO:0000313" key="8">
    <source>
        <dbReference type="EMBL" id="KAK6494998.1"/>
    </source>
</evidence>
<dbReference type="InterPro" id="IPR029144">
    <property type="entry name" value="Thr_synth_N"/>
</dbReference>
<evidence type="ECO:0000256" key="5">
    <source>
        <dbReference type="ARBA" id="ARBA00023239"/>
    </source>
</evidence>
<organism evidence="8 9">
    <name type="scientific">Huso huso</name>
    <name type="common">Beluga</name>
    <name type="synonym">Acipenser huso</name>
    <dbReference type="NCBI Taxonomy" id="61971"/>
    <lineage>
        <taxon>Eukaryota</taxon>
        <taxon>Metazoa</taxon>
        <taxon>Chordata</taxon>
        <taxon>Craniata</taxon>
        <taxon>Vertebrata</taxon>
        <taxon>Euteleostomi</taxon>
        <taxon>Actinopterygii</taxon>
        <taxon>Chondrostei</taxon>
        <taxon>Acipenseriformes</taxon>
        <taxon>Acipenseridae</taxon>
        <taxon>Huso</taxon>
    </lineage>
</organism>
<dbReference type="Gene3D" id="3.90.1380.10">
    <property type="entry name" value="Threonine synthase, N-terminal domain"/>
    <property type="match status" value="1"/>
</dbReference>
<dbReference type="InterPro" id="IPR001926">
    <property type="entry name" value="TrpB-like_PALP"/>
</dbReference>
<sequence>MRYCSTRGGVLRWDFQAVLFSGFAPDGGLFMPEEIPALDTATLRSWSRLSYTELVQEVCFLFIPQHLIPRADLAALLSTAFSRFLLAEVVRVARLKDGLRVVELWHGATLAFKDLAMSCVGQFLRYFLSKLNRHATIVVGTSGDTGSSAIESVRGMEGVDIIVTFPKGRCTPVQELQMTTVKEDNVHVFAADGTSDDIDVPIRKLFSDAGFVEQHGLMSLNSVNWARIMVQVAHFFYAYFQCAPSLENSPLPEVEIVVPTGGAGNITAGCVAVKMGLPVRLVAVVNENDIIHRAVQLGDFSLSESVKHTLAPAIDIQDPYNMERVFWLLSGMDSSLMKGLMEEFYSTGKLRLPPGLHKTVSEVVSSRSVTDRDIVETMRRCWEENRYLLCPHSAVAVQHHYQQQQQQQLKHASLPRCCLATASAAKFQDAVLKAGLTPEIPAEIRALETMVTHSTPMRRGECWEGILREKIELISSTRKGGNSV</sequence>
<proteinExistence type="inferred from homology"/>
<protein>
    <recommendedName>
        <fullName evidence="3">Threonine synthase-like 2</fullName>
    </recommendedName>
</protein>
<feature type="domain" description="Threonine synthase N-terminal" evidence="7">
    <location>
        <begin position="2"/>
        <end position="81"/>
    </location>
</feature>
<name>A0ABR1AD44_HUSHU</name>
<comment type="cofactor">
    <cofactor evidence="1">
        <name>pyridoxal 5'-phosphate</name>
        <dbReference type="ChEBI" id="CHEBI:597326"/>
    </cofactor>
</comment>
<evidence type="ECO:0000256" key="1">
    <source>
        <dbReference type="ARBA" id="ARBA00001933"/>
    </source>
</evidence>
<comment type="similarity">
    <text evidence="2">Belongs to the threonine synthase family.</text>
</comment>
<evidence type="ECO:0000259" key="7">
    <source>
        <dbReference type="Pfam" id="PF14821"/>
    </source>
</evidence>
<accession>A0ABR1AD44</accession>